<reference evidence="7 8" key="1">
    <citation type="journal article" date="2015" name="Genome Announc.">
        <title>Draft Genome Sequence and Gene Annotation of the Entomopathogenic Fungus Verticillium hemipterigenum.</title>
        <authorList>
            <person name="Horn F."/>
            <person name="Habel A."/>
            <person name="Scharf D.H."/>
            <person name="Dworschak J."/>
            <person name="Brakhage A.A."/>
            <person name="Guthke R."/>
            <person name="Hertweck C."/>
            <person name="Linde J."/>
        </authorList>
    </citation>
    <scope>NUCLEOTIDE SEQUENCE [LARGE SCALE GENOMIC DNA]</scope>
</reference>
<evidence type="ECO:0000313" key="7">
    <source>
        <dbReference type="EMBL" id="CEJ92748.1"/>
    </source>
</evidence>
<evidence type="ECO:0000259" key="6">
    <source>
        <dbReference type="PROSITE" id="PS50127"/>
    </source>
</evidence>
<keyword evidence="8" id="KW-1185">Reference proteome</keyword>
<dbReference type="InterPro" id="IPR016135">
    <property type="entry name" value="UBQ-conjugating_enzyme/RWD"/>
</dbReference>
<protein>
    <recommendedName>
        <fullName evidence="1">E2 ubiquitin-conjugating enzyme</fullName>
        <ecNumber evidence="1">2.3.2.23</ecNumber>
    </recommendedName>
</protein>
<keyword evidence="3" id="KW-0547">Nucleotide-binding</keyword>
<dbReference type="PROSITE" id="PS50127">
    <property type="entry name" value="UBC_2"/>
    <property type="match status" value="1"/>
</dbReference>
<dbReference type="Pfam" id="PF00179">
    <property type="entry name" value="UQ_con"/>
    <property type="match status" value="1"/>
</dbReference>
<evidence type="ECO:0000256" key="5">
    <source>
        <dbReference type="ARBA" id="ARBA00022840"/>
    </source>
</evidence>
<proteinExistence type="predicted"/>
<dbReference type="STRING" id="1531966.A0A0A1TNE6"/>
<dbReference type="AlphaFoldDB" id="A0A0A1TNE6"/>
<name>A0A0A1TNE6_9HYPO</name>
<keyword evidence="5" id="KW-0067">ATP-binding</keyword>
<feature type="domain" description="UBC core" evidence="6">
    <location>
        <begin position="1"/>
        <end position="151"/>
    </location>
</feature>
<evidence type="ECO:0000256" key="1">
    <source>
        <dbReference type="ARBA" id="ARBA00012486"/>
    </source>
</evidence>
<dbReference type="FunFam" id="3.10.110.10:FF:000060">
    <property type="entry name" value="Ubiquitin conjugating enzyme (UbcB)"/>
    <property type="match status" value="1"/>
</dbReference>
<dbReference type="GO" id="GO:0061631">
    <property type="term" value="F:ubiquitin conjugating enzyme activity"/>
    <property type="evidence" value="ECO:0007669"/>
    <property type="project" value="UniProtKB-EC"/>
</dbReference>
<evidence type="ECO:0000313" key="8">
    <source>
        <dbReference type="Proteomes" id="UP000039046"/>
    </source>
</evidence>
<dbReference type="OrthoDB" id="9978460at2759"/>
<dbReference type="SMART" id="SM00212">
    <property type="entry name" value="UBCc"/>
    <property type="match status" value="1"/>
</dbReference>
<dbReference type="InterPro" id="IPR050113">
    <property type="entry name" value="Ub_conjugating_enzyme"/>
</dbReference>
<keyword evidence="2" id="KW-0808">Transferase</keyword>
<sequence length="159" mass="17980">MATKRIAKEYADLSQSPPPAFTIALAASESLHTWHITLRPAEPSVYNPGQFGILLTLPTDYPFKPPVVKFVTRIYHPNVTDECPGSICLSLLKSENWKPSTKIINVLEALDNLLLEPQPDDPLDDRIAEQYKNDRPAWEKQAKAYVQKYAMQEPEFPST</sequence>
<dbReference type="Proteomes" id="UP000039046">
    <property type="component" value="Unassembled WGS sequence"/>
</dbReference>
<dbReference type="HOGENOM" id="CLU_030988_13_3_1"/>
<evidence type="ECO:0000256" key="2">
    <source>
        <dbReference type="ARBA" id="ARBA00022679"/>
    </source>
</evidence>
<dbReference type="EC" id="2.3.2.23" evidence="1"/>
<evidence type="ECO:0000256" key="3">
    <source>
        <dbReference type="ARBA" id="ARBA00022741"/>
    </source>
</evidence>
<dbReference type="InterPro" id="IPR000608">
    <property type="entry name" value="UBC"/>
</dbReference>
<gene>
    <name evidence="7" type="ORF">VHEMI08380</name>
</gene>
<dbReference type="EMBL" id="CDHN01000005">
    <property type="protein sequence ID" value="CEJ92748.1"/>
    <property type="molecule type" value="Genomic_DNA"/>
</dbReference>
<dbReference type="PANTHER" id="PTHR24067">
    <property type="entry name" value="UBIQUITIN-CONJUGATING ENZYME E2"/>
    <property type="match status" value="1"/>
</dbReference>
<dbReference type="GO" id="GO:0005524">
    <property type="term" value="F:ATP binding"/>
    <property type="evidence" value="ECO:0007669"/>
    <property type="project" value="UniProtKB-KW"/>
</dbReference>
<dbReference type="Gene3D" id="3.10.110.10">
    <property type="entry name" value="Ubiquitin Conjugating Enzyme"/>
    <property type="match status" value="1"/>
</dbReference>
<organism evidence="7 8">
    <name type="scientific">[Torrubiella] hemipterigena</name>
    <dbReference type="NCBI Taxonomy" id="1531966"/>
    <lineage>
        <taxon>Eukaryota</taxon>
        <taxon>Fungi</taxon>
        <taxon>Dikarya</taxon>
        <taxon>Ascomycota</taxon>
        <taxon>Pezizomycotina</taxon>
        <taxon>Sordariomycetes</taxon>
        <taxon>Hypocreomycetidae</taxon>
        <taxon>Hypocreales</taxon>
        <taxon>Clavicipitaceae</taxon>
        <taxon>Clavicipitaceae incertae sedis</taxon>
        <taxon>'Torrubiella' clade</taxon>
    </lineage>
</organism>
<accession>A0A0A1TNE6</accession>
<keyword evidence="4" id="KW-0833">Ubl conjugation pathway</keyword>
<dbReference type="SUPFAM" id="SSF54495">
    <property type="entry name" value="UBC-like"/>
    <property type="match status" value="1"/>
</dbReference>
<evidence type="ECO:0000256" key="4">
    <source>
        <dbReference type="ARBA" id="ARBA00022786"/>
    </source>
</evidence>